<feature type="region of interest" description="Disordered" evidence="1">
    <location>
        <begin position="41"/>
        <end position="61"/>
    </location>
</feature>
<dbReference type="AlphaFoldDB" id="A0A9D4CXE1"/>
<evidence type="ECO:0000313" key="2">
    <source>
        <dbReference type="EMBL" id="KAH3735223.1"/>
    </source>
</evidence>
<comment type="caution">
    <text evidence="2">The sequence shown here is derived from an EMBL/GenBank/DDBJ whole genome shotgun (WGS) entry which is preliminary data.</text>
</comment>
<proteinExistence type="predicted"/>
<reference evidence="2" key="2">
    <citation type="submission" date="2020-11" db="EMBL/GenBank/DDBJ databases">
        <authorList>
            <person name="McCartney M.A."/>
            <person name="Auch B."/>
            <person name="Kono T."/>
            <person name="Mallez S."/>
            <person name="Becker A."/>
            <person name="Gohl D.M."/>
            <person name="Silverstein K.A.T."/>
            <person name="Koren S."/>
            <person name="Bechman K.B."/>
            <person name="Herman A."/>
            <person name="Abrahante J.E."/>
            <person name="Garbe J."/>
        </authorList>
    </citation>
    <scope>NUCLEOTIDE SEQUENCE</scope>
    <source>
        <strain evidence="2">Duluth1</strain>
        <tissue evidence="2">Whole animal</tissue>
    </source>
</reference>
<feature type="compositionally biased region" description="Polar residues" evidence="1">
    <location>
        <begin position="1"/>
        <end position="12"/>
    </location>
</feature>
<sequence>MLSLEDFQNNNPSSVGGSGISVGGGKGGIVKSCAGGQGGPLETLVGAGHSPDRGPGGEPPVSTTILDLKALTTTSRACHSPYILSAKYLLLDAENSAYWERSQLRLLRNA</sequence>
<dbReference type="Proteomes" id="UP000828390">
    <property type="component" value="Unassembled WGS sequence"/>
</dbReference>
<evidence type="ECO:0000313" key="3">
    <source>
        <dbReference type="Proteomes" id="UP000828390"/>
    </source>
</evidence>
<evidence type="ECO:0000256" key="1">
    <source>
        <dbReference type="SAM" id="MobiDB-lite"/>
    </source>
</evidence>
<protein>
    <submittedName>
        <fullName evidence="2">Uncharacterized protein</fullName>
    </submittedName>
</protein>
<reference evidence="2" key="1">
    <citation type="journal article" date="2019" name="bioRxiv">
        <title>The Genome of the Zebra Mussel, Dreissena polymorpha: A Resource for Invasive Species Research.</title>
        <authorList>
            <person name="McCartney M.A."/>
            <person name="Auch B."/>
            <person name="Kono T."/>
            <person name="Mallez S."/>
            <person name="Zhang Y."/>
            <person name="Obille A."/>
            <person name="Becker A."/>
            <person name="Abrahante J.E."/>
            <person name="Garbe J."/>
            <person name="Badalamenti J.P."/>
            <person name="Herman A."/>
            <person name="Mangelson H."/>
            <person name="Liachko I."/>
            <person name="Sullivan S."/>
            <person name="Sone E.D."/>
            <person name="Koren S."/>
            <person name="Silverstein K.A.T."/>
            <person name="Beckman K.B."/>
            <person name="Gohl D.M."/>
        </authorList>
    </citation>
    <scope>NUCLEOTIDE SEQUENCE</scope>
    <source>
        <strain evidence="2">Duluth1</strain>
        <tissue evidence="2">Whole animal</tissue>
    </source>
</reference>
<accession>A0A9D4CXE1</accession>
<keyword evidence="3" id="KW-1185">Reference proteome</keyword>
<name>A0A9D4CXE1_DREPO</name>
<gene>
    <name evidence="2" type="ORF">DPMN_041685</name>
</gene>
<organism evidence="2 3">
    <name type="scientific">Dreissena polymorpha</name>
    <name type="common">Zebra mussel</name>
    <name type="synonym">Mytilus polymorpha</name>
    <dbReference type="NCBI Taxonomy" id="45954"/>
    <lineage>
        <taxon>Eukaryota</taxon>
        <taxon>Metazoa</taxon>
        <taxon>Spiralia</taxon>
        <taxon>Lophotrochozoa</taxon>
        <taxon>Mollusca</taxon>
        <taxon>Bivalvia</taxon>
        <taxon>Autobranchia</taxon>
        <taxon>Heteroconchia</taxon>
        <taxon>Euheterodonta</taxon>
        <taxon>Imparidentia</taxon>
        <taxon>Neoheterodontei</taxon>
        <taxon>Myida</taxon>
        <taxon>Dreissenoidea</taxon>
        <taxon>Dreissenidae</taxon>
        <taxon>Dreissena</taxon>
    </lineage>
</organism>
<feature type="region of interest" description="Disordered" evidence="1">
    <location>
        <begin position="1"/>
        <end position="22"/>
    </location>
</feature>
<dbReference type="EMBL" id="JAIWYP010000011">
    <property type="protein sequence ID" value="KAH3735223.1"/>
    <property type="molecule type" value="Genomic_DNA"/>
</dbReference>